<reference evidence="2 3" key="1">
    <citation type="submission" date="2020-07" db="EMBL/GenBank/DDBJ databases">
        <title>Genomic Encyclopedia of Type Strains, Phase IV (KMG-IV): sequencing the most valuable type-strain genomes for metagenomic binning, comparative biology and taxonomic classification.</title>
        <authorList>
            <person name="Goeker M."/>
        </authorList>
    </citation>
    <scope>NUCLEOTIDE SEQUENCE [LARGE SCALE GENOMIC DNA]</scope>
    <source>
        <strain evidence="2 3">DSM 45533</strain>
    </source>
</reference>
<keyword evidence="3" id="KW-1185">Reference proteome</keyword>
<feature type="domain" description="Carrier" evidence="1">
    <location>
        <begin position="14"/>
        <end position="79"/>
    </location>
</feature>
<comment type="caution">
    <text evidence="2">The sequence shown here is derived from an EMBL/GenBank/DDBJ whole genome shotgun (WGS) entry which is preliminary data.</text>
</comment>
<dbReference type="AlphaFoldDB" id="A0A7W0CFX0"/>
<dbReference type="Gene3D" id="1.10.1200.10">
    <property type="entry name" value="ACP-like"/>
    <property type="match status" value="1"/>
</dbReference>
<gene>
    <name evidence="2" type="ORF">HNR30_001590</name>
</gene>
<name>A0A7W0CFX0_9ACTN</name>
<dbReference type="SUPFAM" id="SSF47336">
    <property type="entry name" value="ACP-like"/>
    <property type="match status" value="1"/>
</dbReference>
<organism evidence="2 3">
    <name type="scientific">Nonomuraea soli</name>
    <dbReference type="NCBI Taxonomy" id="1032476"/>
    <lineage>
        <taxon>Bacteria</taxon>
        <taxon>Bacillati</taxon>
        <taxon>Actinomycetota</taxon>
        <taxon>Actinomycetes</taxon>
        <taxon>Streptosporangiales</taxon>
        <taxon>Streptosporangiaceae</taxon>
        <taxon>Nonomuraea</taxon>
    </lineage>
</organism>
<accession>A0A7W0CFX0</accession>
<sequence length="90" mass="9531">MTTTSFHMDATATTVVEILSGVLETTPDALVEEPLLGAYDWDSVAILEALVALEGAFGVEIDLQALHHQLTAGDLIELVRATLTEHLGAS</sequence>
<protein>
    <submittedName>
        <fullName evidence="2">Acyl carrier protein</fullName>
    </submittedName>
</protein>
<dbReference type="Pfam" id="PF00550">
    <property type="entry name" value="PP-binding"/>
    <property type="match status" value="1"/>
</dbReference>
<evidence type="ECO:0000313" key="2">
    <source>
        <dbReference type="EMBL" id="MBA2890249.1"/>
    </source>
</evidence>
<dbReference type="InterPro" id="IPR009081">
    <property type="entry name" value="PP-bd_ACP"/>
</dbReference>
<dbReference type="RefSeq" id="WP_181609091.1">
    <property type="nucleotide sequence ID" value="NZ_BAABAM010000006.1"/>
</dbReference>
<dbReference type="InterPro" id="IPR036736">
    <property type="entry name" value="ACP-like_sf"/>
</dbReference>
<proteinExistence type="predicted"/>
<dbReference type="EMBL" id="JACDUR010000002">
    <property type="protein sequence ID" value="MBA2890249.1"/>
    <property type="molecule type" value="Genomic_DNA"/>
</dbReference>
<evidence type="ECO:0000313" key="3">
    <source>
        <dbReference type="Proteomes" id="UP000530928"/>
    </source>
</evidence>
<dbReference type="Proteomes" id="UP000530928">
    <property type="component" value="Unassembled WGS sequence"/>
</dbReference>
<evidence type="ECO:0000259" key="1">
    <source>
        <dbReference type="Pfam" id="PF00550"/>
    </source>
</evidence>